<accession>A0A3M7KPJ8</accession>
<dbReference type="EMBL" id="QOKY01000205">
    <property type="protein sequence ID" value="RMZ52471.1"/>
    <property type="molecule type" value="Genomic_DNA"/>
</dbReference>
<dbReference type="AlphaFoldDB" id="A0A3M7KPJ8"/>
<evidence type="ECO:0000313" key="2">
    <source>
        <dbReference type="Proteomes" id="UP000279271"/>
    </source>
</evidence>
<organism evidence="1 2">
    <name type="scientific">Auxenochlorella protothecoides</name>
    <name type="common">Green microalga</name>
    <name type="synonym">Chlorella protothecoides</name>
    <dbReference type="NCBI Taxonomy" id="3075"/>
    <lineage>
        <taxon>Eukaryota</taxon>
        <taxon>Viridiplantae</taxon>
        <taxon>Chlorophyta</taxon>
        <taxon>core chlorophytes</taxon>
        <taxon>Trebouxiophyceae</taxon>
        <taxon>Chlorellales</taxon>
        <taxon>Chlorellaceae</taxon>
        <taxon>Auxenochlorella</taxon>
    </lineage>
</organism>
<comment type="caution">
    <text evidence="1">The sequence shown here is derived from an EMBL/GenBank/DDBJ whole genome shotgun (WGS) entry which is preliminary data.</text>
</comment>
<sequence>MKQGCKAWFIVKVLRQEPSTVEVHFLDAPHTGRRVNPELDRHVEGCPWVSKRARQVVLDHLAKDPLTQTSSLVRLVQQDSLRQAGLPPGPRLMGVEADRLEMDYPDLFRDYHITAKDIRLL</sequence>
<gene>
    <name evidence="1" type="ORF">APUTEX25_000050</name>
</gene>
<evidence type="ECO:0000313" key="1">
    <source>
        <dbReference type="EMBL" id="RMZ52471.1"/>
    </source>
</evidence>
<proteinExistence type="predicted"/>
<reference evidence="2" key="1">
    <citation type="journal article" date="2018" name="Algal Res.">
        <title>Characterization of plant carbon substrate utilization by Auxenochlorella protothecoides.</title>
        <authorList>
            <person name="Vogler B.W."/>
            <person name="Starkenburg S.R."/>
            <person name="Sudasinghe N."/>
            <person name="Schambach J.Y."/>
            <person name="Rollin J.A."/>
            <person name="Pattathil S."/>
            <person name="Barry A.N."/>
        </authorList>
    </citation>
    <scope>NUCLEOTIDE SEQUENCE [LARGE SCALE GENOMIC DNA]</scope>
    <source>
        <strain evidence="2">UTEX 25</strain>
    </source>
</reference>
<dbReference type="Proteomes" id="UP000279271">
    <property type="component" value="Unassembled WGS sequence"/>
</dbReference>
<name>A0A3M7KPJ8_AUXPR</name>
<protein>
    <submittedName>
        <fullName evidence="1">Uncharacterized protein</fullName>
    </submittedName>
</protein>